<proteinExistence type="predicted"/>
<reference evidence="1" key="1">
    <citation type="submission" date="2019-05" db="EMBL/GenBank/DDBJ databases">
        <title>Annotation for the trematode Paragonimus heterotremus.</title>
        <authorList>
            <person name="Choi Y.-J."/>
        </authorList>
    </citation>
    <scope>NUCLEOTIDE SEQUENCE</scope>
    <source>
        <strain evidence="1">LC</strain>
    </source>
</reference>
<dbReference type="SUPFAM" id="SSF56300">
    <property type="entry name" value="Metallo-dependent phosphatases"/>
    <property type="match status" value="1"/>
</dbReference>
<gene>
    <name evidence="1" type="ORF">PHET_12457</name>
</gene>
<evidence type="ECO:0000313" key="2">
    <source>
        <dbReference type="Proteomes" id="UP000748531"/>
    </source>
</evidence>
<dbReference type="GO" id="GO:0000398">
    <property type="term" value="P:mRNA splicing, via spliceosome"/>
    <property type="evidence" value="ECO:0007669"/>
    <property type="project" value="TreeGrafter"/>
</dbReference>
<dbReference type="PANTHER" id="PTHR12072:SF4">
    <property type="entry name" value="CWF19-LIKE PROTEIN 1"/>
    <property type="match status" value="1"/>
</dbReference>
<dbReference type="OrthoDB" id="444325at2759"/>
<accession>A0A8J4SZX9</accession>
<dbReference type="AlphaFoldDB" id="A0A8J4SZX9"/>
<protein>
    <recommendedName>
        <fullName evidence="3">CWF19-like protein 1</fullName>
    </recommendedName>
</protein>
<sequence length="211" mass="22874">MSEGGDVHKILICGDVKGKLKALCSRVSNVIRAAGNFDMMFCLGDFFGQDATEINDLLQGFYNLPIPTYVVAPIQGVAKTYADEKGSKICENLVILGIYTTISGLRVVYISTSSECSEEGVHASSSLLSNAIAAEDIGFIGVDLLLTPKWPFGINGHLTFPLPDECVACSVSGLKAISRLAYFLRPRYHFSSGNGSYFERPPYRLVGIFIT</sequence>
<dbReference type="GO" id="GO:0061632">
    <property type="term" value="F:RNA lariat debranching enzyme activator activity"/>
    <property type="evidence" value="ECO:0007669"/>
    <property type="project" value="TreeGrafter"/>
</dbReference>
<dbReference type="InterPro" id="IPR029052">
    <property type="entry name" value="Metallo-depent_PP-like"/>
</dbReference>
<name>A0A8J4SZX9_9TREM</name>
<dbReference type="InterPro" id="IPR040194">
    <property type="entry name" value="Cwf19-like"/>
</dbReference>
<evidence type="ECO:0008006" key="3">
    <source>
        <dbReference type="Google" id="ProtNLM"/>
    </source>
</evidence>
<dbReference type="CDD" id="cd07380">
    <property type="entry name" value="MPP_CWF19_N"/>
    <property type="match status" value="1"/>
</dbReference>
<dbReference type="GO" id="GO:0071014">
    <property type="term" value="C:post-mRNA release spliceosomal complex"/>
    <property type="evidence" value="ECO:0007669"/>
    <property type="project" value="TreeGrafter"/>
</dbReference>
<keyword evidence="2" id="KW-1185">Reference proteome</keyword>
<dbReference type="EMBL" id="LUCH01016265">
    <property type="protein sequence ID" value="KAF5395284.1"/>
    <property type="molecule type" value="Genomic_DNA"/>
</dbReference>
<comment type="caution">
    <text evidence="1">The sequence shown here is derived from an EMBL/GenBank/DDBJ whole genome shotgun (WGS) entry which is preliminary data.</text>
</comment>
<dbReference type="Proteomes" id="UP000748531">
    <property type="component" value="Unassembled WGS sequence"/>
</dbReference>
<evidence type="ECO:0000313" key="1">
    <source>
        <dbReference type="EMBL" id="KAF5395284.1"/>
    </source>
</evidence>
<dbReference type="PANTHER" id="PTHR12072">
    <property type="entry name" value="CWF19, CELL CYCLE CONTROL PROTEIN"/>
    <property type="match status" value="1"/>
</dbReference>
<organism evidence="1 2">
    <name type="scientific">Paragonimus heterotremus</name>
    <dbReference type="NCBI Taxonomy" id="100268"/>
    <lineage>
        <taxon>Eukaryota</taxon>
        <taxon>Metazoa</taxon>
        <taxon>Spiralia</taxon>
        <taxon>Lophotrochozoa</taxon>
        <taxon>Platyhelminthes</taxon>
        <taxon>Trematoda</taxon>
        <taxon>Digenea</taxon>
        <taxon>Plagiorchiida</taxon>
        <taxon>Troglotremata</taxon>
        <taxon>Troglotrematidae</taxon>
        <taxon>Paragonimus</taxon>
    </lineage>
</organism>